<organism evidence="2 3">
    <name type="scientific">Colletotrichum cuscutae</name>
    <dbReference type="NCBI Taxonomy" id="1209917"/>
    <lineage>
        <taxon>Eukaryota</taxon>
        <taxon>Fungi</taxon>
        <taxon>Dikarya</taxon>
        <taxon>Ascomycota</taxon>
        <taxon>Pezizomycotina</taxon>
        <taxon>Sordariomycetes</taxon>
        <taxon>Hypocreomycetidae</taxon>
        <taxon>Glomerellales</taxon>
        <taxon>Glomerellaceae</taxon>
        <taxon>Colletotrichum</taxon>
        <taxon>Colletotrichum acutatum species complex</taxon>
    </lineage>
</organism>
<feature type="compositionally biased region" description="Basic and acidic residues" evidence="1">
    <location>
        <begin position="200"/>
        <end position="209"/>
    </location>
</feature>
<dbReference type="Proteomes" id="UP001239213">
    <property type="component" value="Unassembled WGS sequence"/>
</dbReference>
<feature type="region of interest" description="Disordered" evidence="1">
    <location>
        <begin position="200"/>
        <end position="226"/>
    </location>
</feature>
<protein>
    <submittedName>
        <fullName evidence="2">Uncharacterized protein</fullName>
    </submittedName>
</protein>
<sequence>MRDGVAFNENGRRTEVARHCDCVDKYFDDPSVIPFPVPCPGPVWSFPTCGTQLPPFGPSPPSPGFHFQPSRRPAQPALREPKALGPRVSHPSAPFLHSSKVTANISLSYSLGIRTRHTESTSHANARPSASWEPATTAAQGALASLAPSSLSPALSVTVAATTNCPLLRHSTAQHSTAPHGITSGPPACFASLHCNRNRERDGAAKPESRFTANATAAHAPPTATQRPCAPWLPFSLLSRDANSRPDLCLPLQSTPIDDTTSDQLVPTENTILFL</sequence>
<comment type="caution">
    <text evidence="2">The sequence shown here is derived from an EMBL/GenBank/DDBJ whole genome shotgun (WGS) entry which is preliminary data.</text>
</comment>
<accession>A0AAI9V7B1</accession>
<feature type="region of interest" description="Disordered" evidence="1">
    <location>
        <begin position="57"/>
        <end position="95"/>
    </location>
</feature>
<keyword evidence="3" id="KW-1185">Reference proteome</keyword>
<proteinExistence type="predicted"/>
<evidence type="ECO:0000256" key="1">
    <source>
        <dbReference type="SAM" id="MobiDB-lite"/>
    </source>
</evidence>
<reference evidence="2" key="1">
    <citation type="submission" date="2016-11" db="EMBL/GenBank/DDBJ databases">
        <title>The genome sequence of Colletotrichum cuscutae.</title>
        <authorList>
            <person name="Baroncelli R."/>
        </authorList>
    </citation>
    <scope>NUCLEOTIDE SEQUENCE</scope>
    <source>
        <strain evidence="2">IMI 304802</strain>
    </source>
</reference>
<evidence type="ECO:0000313" key="2">
    <source>
        <dbReference type="EMBL" id="KAK1474750.1"/>
    </source>
</evidence>
<dbReference type="EMBL" id="MPDP01000157">
    <property type="protein sequence ID" value="KAK1474750.1"/>
    <property type="molecule type" value="Genomic_DNA"/>
</dbReference>
<dbReference type="AlphaFoldDB" id="A0AAI9V7B1"/>
<name>A0AAI9V7B1_9PEZI</name>
<evidence type="ECO:0000313" key="3">
    <source>
        <dbReference type="Proteomes" id="UP001239213"/>
    </source>
</evidence>
<gene>
    <name evidence="2" type="ORF">CCUS01_05375</name>
</gene>
<feature type="compositionally biased region" description="Low complexity" evidence="1">
    <location>
        <begin position="212"/>
        <end position="225"/>
    </location>
</feature>